<dbReference type="Pfam" id="PF13489">
    <property type="entry name" value="Methyltransf_23"/>
    <property type="match status" value="1"/>
</dbReference>
<keyword evidence="2" id="KW-1185">Reference proteome</keyword>
<dbReference type="GO" id="GO:0008168">
    <property type="term" value="F:methyltransferase activity"/>
    <property type="evidence" value="ECO:0007669"/>
    <property type="project" value="UniProtKB-KW"/>
</dbReference>
<dbReference type="Proteomes" id="UP000256345">
    <property type="component" value="Unassembled WGS sequence"/>
</dbReference>
<dbReference type="SUPFAM" id="SSF53335">
    <property type="entry name" value="S-adenosyl-L-methionine-dependent methyltransferases"/>
    <property type="match status" value="1"/>
</dbReference>
<gene>
    <name evidence="1" type="ORF">ATI61_11369</name>
</gene>
<accession>A0ABX9JR54</accession>
<organism evidence="1 2">
    <name type="scientific">Archangium gephyra</name>
    <dbReference type="NCBI Taxonomy" id="48"/>
    <lineage>
        <taxon>Bacteria</taxon>
        <taxon>Pseudomonadati</taxon>
        <taxon>Myxococcota</taxon>
        <taxon>Myxococcia</taxon>
        <taxon>Myxococcales</taxon>
        <taxon>Cystobacterineae</taxon>
        <taxon>Archangiaceae</taxon>
        <taxon>Archangium</taxon>
    </lineage>
</organism>
<dbReference type="Gene3D" id="3.40.50.150">
    <property type="entry name" value="Vaccinia Virus protein VP39"/>
    <property type="match status" value="1"/>
</dbReference>
<sequence length="175" mass="18991">MHEGAYKFVARAVMQLEPRRNVLELGSRTVQGPWPYSGSIRPLFPGAGYMGVDVAPGENVDFIGNAADWRPEPFRLFDTVVCTETLEHTPEAERICHNAWSLLEVGGVFILTAAGVGRAPHSAVDGGALRPGEFYRNVNREQLHGWLAPFGFALIDTATTPGDIYALAVKLGGRA</sequence>
<proteinExistence type="predicted"/>
<evidence type="ECO:0000313" key="1">
    <source>
        <dbReference type="EMBL" id="REG25006.1"/>
    </source>
</evidence>
<dbReference type="InterPro" id="IPR029063">
    <property type="entry name" value="SAM-dependent_MTases_sf"/>
</dbReference>
<evidence type="ECO:0000313" key="2">
    <source>
        <dbReference type="Proteomes" id="UP000256345"/>
    </source>
</evidence>
<dbReference type="EMBL" id="QUMU01000013">
    <property type="protein sequence ID" value="REG25006.1"/>
    <property type="molecule type" value="Genomic_DNA"/>
</dbReference>
<name>A0ABX9JR54_9BACT</name>
<reference evidence="1 2" key="1">
    <citation type="submission" date="2018-08" db="EMBL/GenBank/DDBJ databases">
        <title>Genomic Encyclopedia of Archaeal and Bacterial Type Strains, Phase II (KMG-II): from individual species to whole genera.</title>
        <authorList>
            <person name="Goeker M."/>
        </authorList>
    </citation>
    <scope>NUCLEOTIDE SEQUENCE [LARGE SCALE GENOMIC DNA]</scope>
    <source>
        <strain evidence="1 2">DSM 2261</strain>
    </source>
</reference>
<comment type="caution">
    <text evidence="1">The sequence shown here is derived from an EMBL/GenBank/DDBJ whole genome shotgun (WGS) entry which is preliminary data.</text>
</comment>
<dbReference type="RefSeq" id="WP_047857093.1">
    <property type="nucleotide sequence ID" value="NZ_CP011509.1"/>
</dbReference>
<protein>
    <submittedName>
        <fullName evidence="1">Methyltransferase family protein</fullName>
    </submittedName>
</protein>
<dbReference type="GO" id="GO:0032259">
    <property type="term" value="P:methylation"/>
    <property type="evidence" value="ECO:0007669"/>
    <property type="project" value="UniProtKB-KW"/>
</dbReference>
<keyword evidence="1" id="KW-0489">Methyltransferase</keyword>
<keyword evidence="1" id="KW-0808">Transferase</keyword>